<protein>
    <submittedName>
        <fullName evidence="1">Uncharacterized protein</fullName>
    </submittedName>
</protein>
<sequence length="762" mass="76974">MPHRHILANAVVIALGATLLTGCGGGGGSSTTASVNSPTVAATTTSGVASDGIIVGGTVTASSLDGATQYGTATTGQDGAYTLALSSQYDGKRPLLLTLTAGTGASMICDVSGGCGSVAYGGAIPLSSSAPIVLHTVLPAKAAGGKISAAITPWTDMAYQYIKAHTNQASSSADIDAANSMVSQITGVNVVDTQPVDLTKSTSSARSDQLAYALMNSAFARSVASGTDLGTAITKLTEEFSDGKLASDETLSPANLSKNISEQKPLIASDPGASALITNIENTISGQPDLAPTPTSSTTLSAVGQAKQLVGQARALGNSIAQLQTPAEAFKGNLNTASNVLNNNAQALMTSVSEVVKQVVKQLQTDQVTGNKTYSALPIYDAQNTQVGVANVTVQTTASGGFTVAITSSLNGGATRVDLGVNSSLPLTAVSSPVSATNVSLTATGSVTNSEAKVVLNAMTLSIGFTQPQTIDTSSSAPIPESAIKDATLSGDIEIDDLKGGASFKGGASITAVPLNATALHYYATNGYTSAQSQESLSLSKLSLNGTFSDANGSTFTAKAAADLTNAAQFDAIGYLSGHQQSISLYYTINGPVTDPTATLNQKFLQGSSGYTINSTNVYYAYYDASANVTYLSGTLDVSAAETNASFAKGTLSLYLGLALKGYPNTTAAITVNRTDLNAGNATVTLAQNGGISLTAVYQRTATGDSLSISNPSGTTLVATKTGSNPLTGVVTLADGTKVGTISQTNSLYIVRYADGTFETLQ</sequence>
<dbReference type="STRING" id="1860122.A9404_08040"/>
<dbReference type="Proteomes" id="UP000078596">
    <property type="component" value="Chromosome"/>
</dbReference>
<dbReference type="KEGG" id="haz:A9404_08040"/>
<dbReference type="AlphaFoldDB" id="A0A191ZHK7"/>
<dbReference type="OrthoDB" id="6369989at2"/>
<keyword evidence="2" id="KW-1185">Reference proteome</keyword>
<reference evidence="1 2" key="1">
    <citation type="submission" date="2016-06" db="EMBL/GenBank/DDBJ databases">
        <title>Insight into the functional genes involving in sulfur oxidation in Pearl River water.</title>
        <authorList>
            <person name="Luo J."/>
            <person name="Tan X."/>
            <person name="Lin W."/>
        </authorList>
    </citation>
    <scope>NUCLEOTIDE SEQUENCE [LARGE SCALE GENOMIC DNA]</scope>
    <source>
        <strain evidence="1 2">LS2</strain>
    </source>
</reference>
<organism evidence="1 2">
    <name type="scientific">Halothiobacillus diazotrophicus</name>
    <dbReference type="NCBI Taxonomy" id="1860122"/>
    <lineage>
        <taxon>Bacteria</taxon>
        <taxon>Pseudomonadati</taxon>
        <taxon>Pseudomonadota</taxon>
        <taxon>Gammaproteobacteria</taxon>
        <taxon>Chromatiales</taxon>
        <taxon>Halothiobacillaceae</taxon>
        <taxon>Halothiobacillus</taxon>
    </lineage>
</organism>
<accession>A0A191ZHK7</accession>
<gene>
    <name evidence="1" type="ORF">A9404_08040</name>
</gene>
<dbReference type="PROSITE" id="PS51257">
    <property type="entry name" value="PROKAR_LIPOPROTEIN"/>
    <property type="match status" value="1"/>
</dbReference>
<name>A0A191ZHK7_9GAMM</name>
<proteinExistence type="predicted"/>
<dbReference type="RefSeq" id="WP_066099999.1">
    <property type="nucleotide sequence ID" value="NZ_CP016027.1"/>
</dbReference>
<evidence type="ECO:0000313" key="1">
    <source>
        <dbReference type="EMBL" id="ANJ67337.1"/>
    </source>
</evidence>
<dbReference type="EMBL" id="CP016027">
    <property type="protein sequence ID" value="ANJ67337.1"/>
    <property type="molecule type" value="Genomic_DNA"/>
</dbReference>
<evidence type="ECO:0000313" key="2">
    <source>
        <dbReference type="Proteomes" id="UP000078596"/>
    </source>
</evidence>